<gene>
    <name evidence="2" type="ORF">g.55718</name>
</gene>
<sequence length="372" mass="41219">FIEKARESHTTVVCLPPHCTHKMQPLDVSFMGPFNTFYVQAIEKFLKNNPGRVVTQFQVGRLLGEAFLKAATPATAINGFRKCGIVPLNQDVFTEADYVAAECTDVLPQQFRPVQQERETCQTEDPVLESPQEGICLPFEDQEVQSEPGEEILLQPRPTSKPQQGPPSSSKPGPSSSPQPEPSSSPQPGPSSSSQPGPSSSSLIGPSFAVSPKDIIPLPKTKAVKKTNRKKGTAAVLTSSPYKLELEQAKKEKEEKEREKEMRRTLKAQKKREKEEKGKVSSKRKSTVAVSSKSEQGNKKRKCGVKVKRQLQFEENSDSDVSDADCLYCSELYSCSKDCEGWVRCSECHRWAHEACAGCEEEDDGFLCEHCH</sequence>
<evidence type="ECO:0008006" key="3">
    <source>
        <dbReference type="Google" id="ProtNLM"/>
    </source>
</evidence>
<feature type="compositionally biased region" description="Basic and acidic residues" evidence="1">
    <location>
        <begin position="244"/>
        <end position="264"/>
    </location>
</feature>
<dbReference type="CDD" id="cd15517">
    <property type="entry name" value="PHD_TCF19_like"/>
    <property type="match status" value="1"/>
</dbReference>
<evidence type="ECO:0000256" key="1">
    <source>
        <dbReference type="SAM" id="MobiDB-lite"/>
    </source>
</evidence>
<reference evidence="2" key="1">
    <citation type="submission" date="2015-11" db="EMBL/GenBank/DDBJ databases">
        <title>De novo transcriptome assembly of four potential Pierce s Disease insect vectors from Arizona vineyards.</title>
        <authorList>
            <person name="Tassone E.E."/>
        </authorList>
    </citation>
    <scope>NUCLEOTIDE SEQUENCE</scope>
</reference>
<organism evidence="2">
    <name type="scientific">Homalodisca liturata</name>
    <dbReference type="NCBI Taxonomy" id="320908"/>
    <lineage>
        <taxon>Eukaryota</taxon>
        <taxon>Metazoa</taxon>
        <taxon>Ecdysozoa</taxon>
        <taxon>Arthropoda</taxon>
        <taxon>Hexapoda</taxon>
        <taxon>Insecta</taxon>
        <taxon>Pterygota</taxon>
        <taxon>Neoptera</taxon>
        <taxon>Paraneoptera</taxon>
        <taxon>Hemiptera</taxon>
        <taxon>Auchenorrhyncha</taxon>
        <taxon>Membracoidea</taxon>
        <taxon>Cicadellidae</taxon>
        <taxon>Cicadellinae</taxon>
        <taxon>Proconiini</taxon>
        <taxon>Homalodisca</taxon>
    </lineage>
</organism>
<proteinExistence type="predicted"/>
<accession>A0A1B6J3G4</accession>
<feature type="compositionally biased region" description="Pro residues" evidence="1">
    <location>
        <begin position="175"/>
        <end position="189"/>
    </location>
</feature>
<feature type="region of interest" description="Disordered" evidence="1">
    <location>
        <begin position="154"/>
        <end position="301"/>
    </location>
</feature>
<protein>
    <recommendedName>
        <fullName evidence="3">DDE-1 domain-containing protein</fullName>
    </recommendedName>
</protein>
<feature type="compositionally biased region" description="Basic residues" evidence="1">
    <location>
        <begin position="222"/>
        <end position="232"/>
    </location>
</feature>
<feature type="compositionally biased region" description="Low complexity" evidence="1">
    <location>
        <begin position="160"/>
        <end position="174"/>
    </location>
</feature>
<feature type="compositionally biased region" description="Low complexity" evidence="1">
    <location>
        <begin position="190"/>
        <end position="207"/>
    </location>
</feature>
<dbReference type="EMBL" id="GECU01013990">
    <property type="protein sequence ID" value="JAS93716.1"/>
    <property type="molecule type" value="Transcribed_RNA"/>
</dbReference>
<name>A0A1B6J3G4_9HEMI</name>
<feature type="non-terminal residue" evidence="2">
    <location>
        <position position="1"/>
    </location>
</feature>
<evidence type="ECO:0000313" key="2">
    <source>
        <dbReference type="EMBL" id="JAS93716.1"/>
    </source>
</evidence>
<dbReference type="AlphaFoldDB" id="A0A1B6J3G4"/>